<evidence type="ECO:0000256" key="4">
    <source>
        <dbReference type="ARBA" id="ARBA00022490"/>
    </source>
</evidence>
<evidence type="ECO:0000256" key="1">
    <source>
        <dbReference type="ARBA" id="ARBA00001273"/>
    </source>
</evidence>
<feature type="binding site" evidence="9">
    <location>
        <position position="119"/>
    </location>
    <ligand>
        <name>Mg(2+)</name>
        <dbReference type="ChEBI" id="CHEBI:18420"/>
        <label>2</label>
    </ligand>
</feature>
<dbReference type="GO" id="GO:0005829">
    <property type="term" value="C:cytosol"/>
    <property type="evidence" value="ECO:0007669"/>
    <property type="project" value="TreeGrafter"/>
</dbReference>
<dbReference type="PANTHER" id="PTHR11556">
    <property type="entry name" value="FRUCTOSE-1,6-BISPHOSPHATASE-RELATED"/>
    <property type="match status" value="1"/>
</dbReference>
<comment type="cofactor">
    <cofactor evidence="9">
        <name>Mg(2+)</name>
        <dbReference type="ChEBI" id="CHEBI:18420"/>
    </cofactor>
    <text evidence="9">Binds 2 magnesium ions per subunit.</text>
</comment>
<organism evidence="13 14">
    <name type="scientific">Pararhodospirillum oryzae</name>
    <dbReference type="NCBI Taxonomy" id="478448"/>
    <lineage>
        <taxon>Bacteria</taxon>
        <taxon>Pseudomonadati</taxon>
        <taxon>Pseudomonadota</taxon>
        <taxon>Alphaproteobacteria</taxon>
        <taxon>Rhodospirillales</taxon>
        <taxon>Rhodospirillaceae</taxon>
        <taxon>Pararhodospirillum</taxon>
    </lineage>
</organism>
<feature type="binding site" evidence="9">
    <location>
        <begin position="263"/>
        <end position="265"/>
    </location>
    <ligand>
        <name>substrate</name>
    </ligand>
</feature>
<comment type="pathway">
    <text evidence="2">Carbohydrate biosynthesis; Calvin cycle.</text>
</comment>
<comment type="caution">
    <text evidence="9">Lacks conserved residue(s) required for the propagation of feature annotation.</text>
</comment>
<evidence type="ECO:0000256" key="9">
    <source>
        <dbReference type="HAMAP-Rule" id="MF_01855"/>
    </source>
</evidence>
<protein>
    <recommendedName>
        <fullName evidence="9">Fructose-1,6-bisphosphatase class 1</fullName>
        <shortName evidence="9">FBPase class 1</shortName>
        <ecNumber evidence="9">3.1.3.11</ecNumber>
    </recommendedName>
    <alternativeName>
        <fullName evidence="9">D-fructose-1,6-bisphosphate 1-phosphohydrolase class 1</fullName>
    </alternativeName>
</protein>
<feature type="binding site" evidence="9">
    <location>
        <position position="94"/>
    </location>
    <ligand>
        <name>Mg(2+)</name>
        <dbReference type="ChEBI" id="CHEBI:18420"/>
        <label>1</label>
    </ligand>
</feature>
<feature type="binding site" evidence="9">
    <location>
        <position position="116"/>
    </location>
    <ligand>
        <name>Mg(2+)</name>
        <dbReference type="ChEBI" id="CHEBI:18420"/>
        <label>1</label>
    </ligand>
</feature>
<dbReference type="NCBIfam" id="NF006780">
    <property type="entry name" value="PRK09293.1-4"/>
    <property type="match status" value="1"/>
</dbReference>
<keyword evidence="6 9" id="KW-0378">Hydrolase</keyword>
<evidence type="ECO:0000259" key="12">
    <source>
        <dbReference type="Pfam" id="PF18913"/>
    </source>
</evidence>
<dbReference type="NCBIfam" id="NF006779">
    <property type="entry name" value="PRK09293.1-3"/>
    <property type="match status" value="1"/>
</dbReference>
<dbReference type="InterPro" id="IPR020548">
    <property type="entry name" value="Fructose_bisphosphatase_AS"/>
</dbReference>
<dbReference type="Proteomes" id="UP000321567">
    <property type="component" value="Unassembled WGS sequence"/>
</dbReference>
<dbReference type="GO" id="GO:0005986">
    <property type="term" value="P:sucrose biosynthetic process"/>
    <property type="evidence" value="ECO:0007669"/>
    <property type="project" value="TreeGrafter"/>
</dbReference>
<dbReference type="AlphaFoldDB" id="A0A512H675"/>
<comment type="subunit">
    <text evidence="9">Homotetramer.</text>
</comment>
<dbReference type="InterPro" id="IPR028343">
    <property type="entry name" value="FBPtase"/>
</dbReference>
<dbReference type="GO" id="GO:0006094">
    <property type="term" value="P:gluconeogenesis"/>
    <property type="evidence" value="ECO:0007669"/>
    <property type="project" value="UniProtKB-UniRule"/>
</dbReference>
<dbReference type="PIRSF" id="PIRSF000904">
    <property type="entry name" value="FBPtase_SBPase"/>
    <property type="match status" value="1"/>
</dbReference>
<keyword evidence="4 9" id="KW-0963">Cytoplasm</keyword>
<feature type="binding site" evidence="9">
    <location>
        <position position="211"/>
    </location>
    <ligand>
        <name>substrate</name>
    </ligand>
</feature>
<evidence type="ECO:0000256" key="6">
    <source>
        <dbReference type="ARBA" id="ARBA00022801"/>
    </source>
</evidence>
<dbReference type="HAMAP" id="MF_01855">
    <property type="entry name" value="FBPase_class1"/>
    <property type="match status" value="1"/>
</dbReference>
<keyword evidence="14" id="KW-1185">Reference proteome</keyword>
<comment type="catalytic activity">
    <reaction evidence="1 9">
        <text>beta-D-fructose 1,6-bisphosphate + H2O = beta-D-fructose 6-phosphate + phosphate</text>
        <dbReference type="Rhea" id="RHEA:11064"/>
        <dbReference type="ChEBI" id="CHEBI:15377"/>
        <dbReference type="ChEBI" id="CHEBI:32966"/>
        <dbReference type="ChEBI" id="CHEBI:43474"/>
        <dbReference type="ChEBI" id="CHEBI:57634"/>
        <dbReference type="EC" id="3.1.3.11"/>
    </reaction>
</comment>
<comment type="subcellular location">
    <subcellularLocation>
        <location evidence="9">Cytoplasm</location>
    </subcellularLocation>
</comment>
<dbReference type="OrthoDB" id="9806756at2"/>
<feature type="domain" description="Fructose-1-6-bisphosphatase class I N-terminal" evidence="11">
    <location>
        <begin position="8"/>
        <end position="197"/>
    </location>
</feature>
<dbReference type="SUPFAM" id="SSF56655">
    <property type="entry name" value="Carbohydrate phosphatase"/>
    <property type="match status" value="1"/>
</dbReference>
<dbReference type="PANTHER" id="PTHR11556:SF35">
    <property type="entry name" value="SEDOHEPTULOSE-1,7-BISPHOSPHATASE, CHLOROPLASTIC"/>
    <property type="match status" value="1"/>
</dbReference>
<gene>
    <name evidence="9 13" type="primary">fbp</name>
    <name evidence="13" type="ORF">ROR02_10650</name>
</gene>
<dbReference type="FunFam" id="3.40.190.80:FF:000011">
    <property type="entry name" value="Fructose-1,6-bisphosphatase class 1"/>
    <property type="match status" value="1"/>
</dbReference>
<dbReference type="Pfam" id="PF00316">
    <property type="entry name" value="FBPase"/>
    <property type="match status" value="1"/>
</dbReference>
<dbReference type="GO" id="GO:0000287">
    <property type="term" value="F:magnesium ion binding"/>
    <property type="evidence" value="ECO:0007669"/>
    <property type="project" value="UniProtKB-UniRule"/>
</dbReference>
<accession>A0A512H675</accession>
<evidence type="ECO:0000259" key="11">
    <source>
        <dbReference type="Pfam" id="PF00316"/>
    </source>
</evidence>
<dbReference type="GO" id="GO:0030388">
    <property type="term" value="P:fructose 1,6-bisphosphate metabolic process"/>
    <property type="evidence" value="ECO:0007669"/>
    <property type="project" value="TreeGrafter"/>
</dbReference>
<comment type="similarity">
    <text evidence="3 9 10">Belongs to the FBPase class 1 family.</text>
</comment>
<keyword evidence="7 9" id="KW-0460">Magnesium</keyword>
<reference evidence="13 14" key="1">
    <citation type="submission" date="2019-07" db="EMBL/GenBank/DDBJ databases">
        <title>Whole genome shotgun sequence of Rhodospirillum oryzae NBRC 107573.</title>
        <authorList>
            <person name="Hosoyama A."/>
            <person name="Uohara A."/>
            <person name="Ohji S."/>
            <person name="Ichikawa N."/>
        </authorList>
    </citation>
    <scope>NUCLEOTIDE SEQUENCE [LARGE SCALE GENOMIC DNA]</scope>
    <source>
        <strain evidence="13 14">NBRC 107573</strain>
    </source>
</reference>
<dbReference type="Gene3D" id="3.40.190.80">
    <property type="match status" value="1"/>
</dbReference>
<dbReference type="PROSITE" id="PS00124">
    <property type="entry name" value="FBPASE"/>
    <property type="match status" value="1"/>
</dbReference>
<evidence type="ECO:0000313" key="14">
    <source>
        <dbReference type="Proteomes" id="UP000321567"/>
    </source>
</evidence>
<keyword evidence="8 9" id="KW-0119">Carbohydrate metabolism</keyword>
<proteinExistence type="inferred from homology"/>
<dbReference type="Gene3D" id="3.30.540.10">
    <property type="entry name" value="Fructose-1,6-Bisphosphatase, subunit A, domain 1"/>
    <property type="match status" value="1"/>
</dbReference>
<feature type="domain" description="Fructose-1-6-bisphosphatase class 1 C-terminal" evidence="12">
    <location>
        <begin position="203"/>
        <end position="334"/>
    </location>
</feature>
<dbReference type="PRINTS" id="PR00115">
    <property type="entry name" value="F16BPHPHTASE"/>
</dbReference>
<dbReference type="GO" id="GO:0042132">
    <property type="term" value="F:fructose 1,6-bisphosphate 1-phosphatase activity"/>
    <property type="evidence" value="ECO:0007669"/>
    <property type="project" value="UniProtKB-UniRule"/>
</dbReference>
<feature type="binding site" evidence="9">
    <location>
        <position position="118"/>
    </location>
    <ligand>
        <name>Mg(2+)</name>
        <dbReference type="ChEBI" id="CHEBI:18420"/>
        <label>1</label>
    </ligand>
</feature>
<dbReference type="CDD" id="cd00354">
    <property type="entry name" value="FBPase"/>
    <property type="match status" value="1"/>
</dbReference>
<evidence type="ECO:0000256" key="7">
    <source>
        <dbReference type="ARBA" id="ARBA00022842"/>
    </source>
</evidence>
<keyword evidence="5 9" id="KW-0479">Metal-binding</keyword>
<name>A0A512H675_9PROT</name>
<dbReference type="EMBL" id="BJZO01000022">
    <property type="protein sequence ID" value="GEO80934.1"/>
    <property type="molecule type" value="Genomic_DNA"/>
</dbReference>
<sequence length="355" mass="38654">MLATDRTTLAQFLVEETQSRPGDPSTLVGLLLDVAQACKIIAKLIAMGQLAGVHGYNGETNVQGETQARLDLLSNQAFIRATERTGHVAGLASEEMEEIYNLTRPHGRGNLLLTFDPLDGSSNIDTNGTVGSIFSILPFEGGEREPETQDFLRPGRDQVAAGYALYGPSTMFVLTIGAGVHGFTLDPLLGDFVLTHPGMTVAPATAEFAINASNRRFWEPPIHLYVNELLAGATGVRGKDYNMRWIAALVADCHRILLRGGIYLYPRDTKPPVKAGRLRLLYEGAPIAMLMQQAGGRCITGLDEVLDIQPTALHQRVPLIFGSSDEVDRVEALHRHPDTVESITPLFGQRGLFRD</sequence>
<evidence type="ECO:0000256" key="8">
    <source>
        <dbReference type="ARBA" id="ARBA00023277"/>
    </source>
</evidence>
<dbReference type="InterPro" id="IPR000146">
    <property type="entry name" value="FBPase_class-1"/>
</dbReference>
<feature type="binding site" evidence="9">
    <location>
        <position position="283"/>
    </location>
    <ligand>
        <name>Mg(2+)</name>
        <dbReference type="ChEBI" id="CHEBI:18420"/>
        <label>2</label>
    </ligand>
</feature>
<evidence type="ECO:0000256" key="10">
    <source>
        <dbReference type="RuleBase" id="RU000508"/>
    </source>
</evidence>
<dbReference type="PIRSF" id="PIRSF500210">
    <property type="entry name" value="FBPtase"/>
    <property type="match status" value="1"/>
</dbReference>
<dbReference type="InterPro" id="IPR033391">
    <property type="entry name" value="FBPase_N"/>
</dbReference>
<feature type="binding site" evidence="9">
    <location>
        <begin position="119"/>
        <end position="122"/>
    </location>
    <ligand>
        <name>substrate</name>
    </ligand>
</feature>
<dbReference type="RefSeq" id="WP_147162980.1">
    <property type="nucleotide sequence ID" value="NZ_BJZO01000022.1"/>
</dbReference>
<comment type="caution">
    <text evidence="13">The sequence shown here is derived from an EMBL/GenBank/DDBJ whole genome shotgun (WGS) entry which is preliminary data.</text>
</comment>
<dbReference type="InterPro" id="IPR044015">
    <property type="entry name" value="FBPase_C_dom"/>
</dbReference>
<evidence type="ECO:0000313" key="13">
    <source>
        <dbReference type="EMBL" id="GEO80934.1"/>
    </source>
</evidence>
<evidence type="ECO:0000256" key="5">
    <source>
        <dbReference type="ARBA" id="ARBA00022723"/>
    </source>
</evidence>
<dbReference type="GO" id="GO:0006002">
    <property type="term" value="P:fructose 6-phosphate metabolic process"/>
    <property type="evidence" value="ECO:0007669"/>
    <property type="project" value="TreeGrafter"/>
</dbReference>
<evidence type="ECO:0000256" key="2">
    <source>
        <dbReference type="ARBA" id="ARBA00005215"/>
    </source>
</evidence>
<dbReference type="Pfam" id="PF18913">
    <property type="entry name" value="FBPase_C"/>
    <property type="match status" value="1"/>
</dbReference>
<dbReference type="GO" id="GO:0006000">
    <property type="term" value="P:fructose metabolic process"/>
    <property type="evidence" value="ECO:0007669"/>
    <property type="project" value="TreeGrafter"/>
</dbReference>
<feature type="binding site" evidence="9">
    <location>
        <position position="116"/>
    </location>
    <ligand>
        <name>Mg(2+)</name>
        <dbReference type="ChEBI" id="CHEBI:18420"/>
        <label>2</label>
    </ligand>
</feature>
<evidence type="ECO:0000256" key="3">
    <source>
        <dbReference type="ARBA" id="ARBA00010941"/>
    </source>
</evidence>
<dbReference type="EC" id="3.1.3.11" evidence="9"/>